<feature type="domain" description="Aminotransferase-like plant mobile" evidence="1">
    <location>
        <begin position="23"/>
        <end position="93"/>
    </location>
</feature>
<proteinExistence type="predicted"/>
<dbReference type="PANTHER" id="PTHR46033">
    <property type="entry name" value="PROTEIN MAIN-LIKE 2"/>
    <property type="match status" value="1"/>
</dbReference>
<accession>A0ABS8TJG7</accession>
<dbReference type="InterPro" id="IPR019557">
    <property type="entry name" value="AminoTfrase-like_pln_mobile"/>
</dbReference>
<dbReference type="Pfam" id="PF10536">
    <property type="entry name" value="PMD"/>
    <property type="match status" value="1"/>
</dbReference>
<name>A0ABS8TJG7_DATST</name>
<dbReference type="InterPro" id="IPR044824">
    <property type="entry name" value="MAIN-like"/>
</dbReference>
<protein>
    <recommendedName>
        <fullName evidence="1">Aminotransferase-like plant mobile domain-containing protein</fullName>
    </recommendedName>
</protein>
<dbReference type="PANTHER" id="PTHR46033:SF67">
    <property type="entry name" value="AMINOTRANSFERASE-LIKE, PLANT MOBILE DOMAIN FAMILY PROTEIN"/>
    <property type="match status" value="1"/>
</dbReference>
<dbReference type="Proteomes" id="UP000823775">
    <property type="component" value="Unassembled WGS sequence"/>
</dbReference>
<evidence type="ECO:0000313" key="3">
    <source>
        <dbReference type="Proteomes" id="UP000823775"/>
    </source>
</evidence>
<organism evidence="2 3">
    <name type="scientific">Datura stramonium</name>
    <name type="common">Jimsonweed</name>
    <name type="synonym">Common thornapple</name>
    <dbReference type="NCBI Taxonomy" id="4076"/>
    <lineage>
        <taxon>Eukaryota</taxon>
        <taxon>Viridiplantae</taxon>
        <taxon>Streptophyta</taxon>
        <taxon>Embryophyta</taxon>
        <taxon>Tracheophyta</taxon>
        <taxon>Spermatophyta</taxon>
        <taxon>Magnoliopsida</taxon>
        <taxon>eudicotyledons</taxon>
        <taxon>Gunneridae</taxon>
        <taxon>Pentapetalae</taxon>
        <taxon>asterids</taxon>
        <taxon>lamiids</taxon>
        <taxon>Solanales</taxon>
        <taxon>Solanaceae</taxon>
        <taxon>Solanoideae</taxon>
        <taxon>Datureae</taxon>
        <taxon>Datura</taxon>
    </lineage>
</organism>
<dbReference type="EMBL" id="JACEIK010001597">
    <property type="protein sequence ID" value="MCD7470687.1"/>
    <property type="molecule type" value="Genomic_DNA"/>
</dbReference>
<comment type="caution">
    <text evidence="2">The sequence shown here is derived from an EMBL/GenBank/DDBJ whole genome shotgun (WGS) entry which is preliminary data.</text>
</comment>
<gene>
    <name evidence="2" type="ORF">HAX54_010708</name>
</gene>
<evidence type="ECO:0000259" key="1">
    <source>
        <dbReference type="Pfam" id="PF10536"/>
    </source>
</evidence>
<reference evidence="2 3" key="1">
    <citation type="journal article" date="2021" name="BMC Genomics">
        <title>Datura genome reveals duplications of psychoactive alkaloid biosynthetic genes and high mutation rate following tissue culture.</title>
        <authorList>
            <person name="Rajewski A."/>
            <person name="Carter-House D."/>
            <person name="Stajich J."/>
            <person name="Litt A."/>
        </authorList>
    </citation>
    <scope>NUCLEOTIDE SEQUENCE [LARGE SCALE GENOMIC DNA]</scope>
    <source>
        <strain evidence="2">AR-01</strain>
    </source>
</reference>
<evidence type="ECO:0000313" key="2">
    <source>
        <dbReference type="EMBL" id="MCD7470687.1"/>
    </source>
</evidence>
<keyword evidence="3" id="KW-1185">Reference proteome</keyword>
<sequence length="231" mass="26409">MIMASSNESSNNGDDGGRFNILEFDLWVPLFFVQVWAWERFLLLQPEQARNYNMVSGVKIGPWHNVKQSDVINLRTTTDSPGDTFQWRPYALAVEDCQEPYLQYRVAMQFGYAQDFPKRDSSLTFKNESSSVVPPKCNGENDKKNLSVEICQTVSCDVVPPGSMEKHTAGKRAIYLSINSEQDRNESNNNLPHKLVINKQKRGERTTCDDLITAIQVRLNRLERQAASCRR</sequence>